<dbReference type="InterPro" id="IPR011250">
    <property type="entry name" value="OMP/PagP_B-barrel"/>
</dbReference>
<dbReference type="AlphaFoldDB" id="A0A1T4UXD7"/>
<evidence type="ECO:0000313" key="14">
    <source>
        <dbReference type="Proteomes" id="UP000242432"/>
    </source>
</evidence>
<proteinExistence type="predicted"/>
<keyword evidence="8 10" id="KW-0472">Membrane</keyword>
<sequence length="331" mass="35578">MKTKLLALAVACATASFAANAAVSDTWSAGAAAGYVYGFDHHDDIPFEKEGYGLKLNGEYNFTNWFGLGAGYDYTAKQHIGEGDNRSSLHSNIAEAYGRFAYALDNNGSDIFFKVGPTVTWASAYGETHHKYGAVAGIGGQYAFNDNLAVRAGYDYFYKNMKRDGTRIDNGMFYVGVQYTFGAKKPAPAPVAAPAQKTVRVTENHTLDAGILFPFDGSNLSAEGKQAVAEVVNSSSNLQNTEFEVYGYTDRIGSDAYNNKLSQKRADAVAAELQNNGVTNLKASQGRGKANPVTGDKCNSVQGRKALIDCLAADRRVEVVVTGDTTKIQKQ</sequence>
<evidence type="ECO:0000256" key="5">
    <source>
        <dbReference type="ARBA" id="ARBA00022729"/>
    </source>
</evidence>
<dbReference type="Proteomes" id="UP000242432">
    <property type="component" value="Unassembled WGS sequence"/>
</dbReference>
<feature type="chain" id="PRO_5013205061" evidence="11">
    <location>
        <begin position="22"/>
        <end position="331"/>
    </location>
</feature>
<organism evidence="13 14">
    <name type="scientific">Succinivibrio dextrinosolvens DSM 3072</name>
    <dbReference type="NCBI Taxonomy" id="1123324"/>
    <lineage>
        <taxon>Bacteria</taxon>
        <taxon>Pseudomonadati</taxon>
        <taxon>Pseudomonadota</taxon>
        <taxon>Gammaproteobacteria</taxon>
        <taxon>Aeromonadales</taxon>
        <taxon>Succinivibrionaceae</taxon>
        <taxon>Succinivibrio</taxon>
    </lineage>
</organism>
<evidence type="ECO:0000256" key="3">
    <source>
        <dbReference type="ARBA" id="ARBA00022452"/>
    </source>
</evidence>
<keyword evidence="3" id="KW-1134">Transmembrane beta strand</keyword>
<dbReference type="STRING" id="83771.SAMN02910357_00706"/>
<evidence type="ECO:0000256" key="4">
    <source>
        <dbReference type="ARBA" id="ARBA00022692"/>
    </source>
</evidence>
<dbReference type="InterPro" id="IPR002368">
    <property type="entry name" value="OmpA"/>
</dbReference>
<feature type="domain" description="OmpA-like" evidence="12">
    <location>
        <begin position="200"/>
        <end position="325"/>
    </location>
</feature>
<evidence type="ECO:0000256" key="7">
    <source>
        <dbReference type="ARBA" id="ARBA00023114"/>
    </source>
</evidence>
<protein>
    <submittedName>
        <fullName evidence="13">OmpA-OmpF porin, OOP family</fullName>
    </submittedName>
</protein>
<dbReference type="SUPFAM" id="SSF56925">
    <property type="entry name" value="OMPA-like"/>
    <property type="match status" value="1"/>
</dbReference>
<evidence type="ECO:0000259" key="12">
    <source>
        <dbReference type="PROSITE" id="PS51123"/>
    </source>
</evidence>
<evidence type="ECO:0000256" key="9">
    <source>
        <dbReference type="ARBA" id="ARBA00023237"/>
    </source>
</evidence>
<accession>A0A1T4UXD7</accession>
<dbReference type="RefSeq" id="WP_078927820.1">
    <property type="nucleotide sequence ID" value="NZ_FUXX01000002.1"/>
</dbReference>
<dbReference type="InterPro" id="IPR027385">
    <property type="entry name" value="Beta-barrel_OMP"/>
</dbReference>
<dbReference type="EMBL" id="FUXX01000002">
    <property type="protein sequence ID" value="SKA57305.1"/>
    <property type="molecule type" value="Genomic_DNA"/>
</dbReference>
<keyword evidence="7" id="KW-0626">Porin</keyword>
<evidence type="ECO:0000256" key="11">
    <source>
        <dbReference type="SAM" id="SignalP"/>
    </source>
</evidence>
<dbReference type="PANTHER" id="PTHR30329">
    <property type="entry name" value="STATOR ELEMENT OF FLAGELLAR MOTOR COMPLEX"/>
    <property type="match status" value="1"/>
</dbReference>
<dbReference type="GO" id="GO:0046930">
    <property type="term" value="C:pore complex"/>
    <property type="evidence" value="ECO:0007669"/>
    <property type="project" value="UniProtKB-KW"/>
</dbReference>
<dbReference type="Gene3D" id="2.40.160.20">
    <property type="match status" value="1"/>
</dbReference>
<feature type="signal peptide" evidence="11">
    <location>
        <begin position="1"/>
        <end position="21"/>
    </location>
</feature>
<evidence type="ECO:0000256" key="2">
    <source>
        <dbReference type="ARBA" id="ARBA00022448"/>
    </source>
</evidence>
<dbReference type="InterPro" id="IPR050330">
    <property type="entry name" value="Bact_OuterMem_StrucFunc"/>
</dbReference>
<dbReference type="GO" id="GO:0015288">
    <property type="term" value="F:porin activity"/>
    <property type="evidence" value="ECO:0007669"/>
    <property type="project" value="UniProtKB-KW"/>
</dbReference>
<dbReference type="PRINTS" id="PR01022">
    <property type="entry name" value="OUTRMMBRANEA"/>
</dbReference>
<dbReference type="Pfam" id="PF00691">
    <property type="entry name" value="OmpA"/>
    <property type="match status" value="1"/>
</dbReference>
<comment type="subcellular location">
    <subcellularLocation>
        <location evidence="1">Cell outer membrane</location>
        <topology evidence="1">Multi-pass membrane protein</topology>
    </subcellularLocation>
</comment>
<keyword evidence="9" id="KW-0998">Cell outer membrane</keyword>
<dbReference type="PRINTS" id="PR01021">
    <property type="entry name" value="OMPADOMAIN"/>
</dbReference>
<keyword evidence="4" id="KW-0812">Transmembrane</keyword>
<evidence type="ECO:0000313" key="13">
    <source>
        <dbReference type="EMBL" id="SKA57305.1"/>
    </source>
</evidence>
<evidence type="ECO:0000256" key="8">
    <source>
        <dbReference type="ARBA" id="ARBA00023136"/>
    </source>
</evidence>
<evidence type="ECO:0000256" key="10">
    <source>
        <dbReference type="PROSITE-ProRule" id="PRU00473"/>
    </source>
</evidence>
<keyword evidence="5 11" id="KW-0732">Signal</keyword>
<dbReference type="SUPFAM" id="SSF103088">
    <property type="entry name" value="OmpA-like"/>
    <property type="match status" value="1"/>
</dbReference>
<keyword evidence="6" id="KW-0406">Ion transport</keyword>
<dbReference type="PANTHER" id="PTHR30329:SF21">
    <property type="entry name" value="LIPOPROTEIN YIAD-RELATED"/>
    <property type="match status" value="1"/>
</dbReference>
<dbReference type="InterPro" id="IPR036737">
    <property type="entry name" value="OmpA-like_sf"/>
</dbReference>
<keyword evidence="14" id="KW-1185">Reference proteome</keyword>
<dbReference type="InterPro" id="IPR006664">
    <property type="entry name" value="OMP_bac"/>
</dbReference>
<keyword evidence="2" id="KW-0813">Transport</keyword>
<dbReference type="GO" id="GO:0009279">
    <property type="term" value="C:cell outer membrane"/>
    <property type="evidence" value="ECO:0007669"/>
    <property type="project" value="UniProtKB-SubCell"/>
</dbReference>
<evidence type="ECO:0000256" key="6">
    <source>
        <dbReference type="ARBA" id="ARBA00023065"/>
    </source>
</evidence>
<gene>
    <name evidence="13" type="ORF">SAMN02745213_00190</name>
</gene>
<dbReference type="Pfam" id="PF13505">
    <property type="entry name" value="OMP_b-brl"/>
    <property type="match status" value="1"/>
</dbReference>
<name>A0A1T4UXD7_9GAMM</name>
<dbReference type="InterPro" id="IPR006665">
    <property type="entry name" value="OmpA-like"/>
</dbReference>
<dbReference type="GO" id="GO:0006811">
    <property type="term" value="P:monoatomic ion transport"/>
    <property type="evidence" value="ECO:0007669"/>
    <property type="project" value="UniProtKB-KW"/>
</dbReference>
<evidence type="ECO:0000256" key="1">
    <source>
        <dbReference type="ARBA" id="ARBA00004571"/>
    </source>
</evidence>
<dbReference type="CDD" id="cd07185">
    <property type="entry name" value="OmpA_C-like"/>
    <property type="match status" value="1"/>
</dbReference>
<dbReference type="Gene3D" id="3.30.1330.60">
    <property type="entry name" value="OmpA-like domain"/>
    <property type="match status" value="1"/>
</dbReference>
<dbReference type="PROSITE" id="PS51123">
    <property type="entry name" value="OMPA_2"/>
    <property type="match status" value="1"/>
</dbReference>
<reference evidence="14" key="1">
    <citation type="submission" date="2017-02" db="EMBL/GenBank/DDBJ databases">
        <authorList>
            <person name="Varghese N."/>
            <person name="Submissions S."/>
        </authorList>
    </citation>
    <scope>NUCLEOTIDE SEQUENCE [LARGE SCALE GENOMIC DNA]</scope>
    <source>
        <strain evidence="14">DSM 3072</strain>
    </source>
</reference>